<reference evidence="2 3" key="1">
    <citation type="submission" date="2022-06" db="EMBL/GenBank/DDBJ databases">
        <title>New Species of the Genus Actinoplanes, ActinopZanes ferrugineus.</title>
        <authorList>
            <person name="Ding P."/>
        </authorList>
    </citation>
    <scope>NUCLEOTIDE SEQUENCE [LARGE SCALE GENOMIC DNA]</scope>
    <source>
        <strain evidence="2 3">TRM88003</strain>
    </source>
</reference>
<evidence type="ECO:0000256" key="1">
    <source>
        <dbReference type="SAM" id="MobiDB-lite"/>
    </source>
</evidence>
<organism evidence="2 3">
    <name type="scientific">Paractinoplanes aksuensis</name>
    <dbReference type="NCBI Taxonomy" id="2939490"/>
    <lineage>
        <taxon>Bacteria</taxon>
        <taxon>Bacillati</taxon>
        <taxon>Actinomycetota</taxon>
        <taxon>Actinomycetes</taxon>
        <taxon>Micromonosporales</taxon>
        <taxon>Micromonosporaceae</taxon>
        <taxon>Paractinoplanes</taxon>
    </lineage>
</organism>
<keyword evidence="3" id="KW-1185">Reference proteome</keyword>
<dbReference type="RefSeq" id="WP_253241547.1">
    <property type="nucleotide sequence ID" value="NZ_JAMYJR010000038.1"/>
</dbReference>
<dbReference type="Proteomes" id="UP001523369">
    <property type="component" value="Unassembled WGS sequence"/>
</dbReference>
<dbReference type="Gene3D" id="3.40.630.30">
    <property type="match status" value="1"/>
</dbReference>
<name>A0ABT1DXD9_9ACTN</name>
<comment type="caution">
    <text evidence="2">The sequence shown here is derived from an EMBL/GenBank/DDBJ whole genome shotgun (WGS) entry which is preliminary data.</text>
</comment>
<protein>
    <submittedName>
        <fullName evidence="2">Uncharacterized protein</fullName>
    </submittedName>
</protein>
<dbReference type="EMBL" id="JAMYJR010000038">
    <property type="protein sequence ID" value="MCO8275483.1"/>
    <property type="molecule type" value="Genomic_DNA"/>
</dbReference>
<feature type="region of interest" description="Disordered" evidence="1">
    <location>
        <begin position="109"/>
        <end position="134"/>
    </location>
</feature>
<evidence type="ECO:0000313" key="3">
    <source>
        <dbReference type="Proteomes" id="UP001523369"/>
    </source>
</evidence>
<evidence type="ECO:0000313" key="2">
    <source>
        <dbReference type="EMBL" id="MCO8275483.1"/>
    </source>
</evidence>
<feature type="compositionally biased region" description="Basic and acidic residues" evidence="1">
    <location>
        <begin position="111"/>
        <end position="128"/>
    </location>
</feature>
<sequence length="156" mass="16602">MQVGPVALAIDVHARQRTEADLQRLRDAEPSFSAETLTSRFLTGTVRLPEAYLGSLRQPESRGVSRLAQVALADGELVGGAECVGPIDSPRPADLSVLVADAWQAPWRRPAARERPSPALCRGRDHAPRSGGGRANAGCLTLSRAIGEANGWSIRS</sequence>
<proteinExistence type="predicted"/>
<accession>A0ABT1DXD9</accession>
<gene>
    <name evidence="2" type="ORF">M1L60_33360</name>
</gene>